<evidence type="ECO:0008006" key="5">
    <source>
        <dbReference type="Google" id="ProtNLM"/>
    </source>
</evidence>
<proteinExistence type="predicted"/>
<dbReference type="PANTHER" id="PTHR10775">
    <property type="entry name" value="OS08G0208400 PROTEIN"/>
    <property type="match status" value="1"/>
</dbReference>
<evidence type="ECO:0000313" key="4">
    <source>
        <dbReference type="Proteomes" id="UP000321947"/>
    </source>
</evidence>
<dbReference type="STRING" id="1194695.A0A5D3DRZ9"/>
<accession>A0A5D3DRZ9</accession>
<sequence>MDKSSIMENRMSREWKTNQQPDIIYMPMGFIKAIRYGFGMMNLLHQRLHFSEVPNTFDNMFDDAKKSLFPDCKRFTKLLALVRKDLADINRCFKCNISRWRTSKNSNEEIKGVAAKQLWYFPVVPRFLRMFKNSEHANNLCWHTNDKKVDDVLRHPADTPSWKLVDQLWPNFGSEPRYLRLGLSTNGINPYGDLSTKYSCWPVIVTIYNLPPWPCMGMKYLMLTMLISRPKQPEYDINVYLEPLIDDLKLIVKEYKACLICGKETSSIRLPHGKKNAYMGHRKYLPSHHPYGDQRKHLMCYTLSREEKVSICRTLSDLKVSEGYSSNFRSLVMCEIREGQVMSMTIRWIAHGPHPIVMTYEGYKVNWICYNTKPCDDTRTVQNSGVMFVASTMHVASAKDKNPINCWHVLLWCDSRNLGNSGDGRWSVIMKPQEKDFVDNCYNDELGDTSLYCPTILECPVGMTREDEEIPYIRVDCESTWGTFISRLEDQILNFDVHVDPISTTEYQVTDGNQQFSVKLIVG</sequence>
<dbReference type="Proteomes" id="UP000321393">
    <property type="component" value="Unassembled WGS sequence"/>
</dbReference>
<dbReference type="PANTHER" id="PTHR10775:SF180">
    <property type="entry name" value="TRANSPOSON, EN_SPM-LIKE, TRANSPOSASE-ASSOCIATED DOMAIN PROTEIN-RELATED"/>
    <property type="match status" value="1"/>
</dbReference>
<protein>
    <recommendedName>
        <fullName evidence="5">Transposase</fullName>
    </recommendedName>
</protein>
<dbReference type="EMBL" id="SSTD01003480">
    <property type="protein sequence ID" value="TYK26298.1"/>
    <property type="molecule type" value="Genomic_DNA"/>
</dbReference>
<dbReference type="InterPro" id="IPR004242">
    <property type="entry name" value="Transposase_21"/>
</dbReference>
<dbReference type="EMBL" id="SSTE01000699">
    <property type="protein sequence ID" value="KAA0067062.1"/>
    <property type="molecule type" value="Genomic_DNA"/>
</dbReference>
<dbReference type="Pfam" id="PF02992">
    <property type="entry name" value="Transposase_21"/>
    <property type="match status" value="2"/>
</dbReference>
<reference evidence="3 4" key="1">
    <citation type="submission" date="2019-08" db="EMBL/GenBank/DDBJ databases">
        <title>Draft genome sequences of two oriental melons (Cucumis melo L. var makuwa).</title>
        <authorList>
            <person name="Kwon S.-Y."/>
        </authorList>
    </citation>
    <scope>NUCLEOTIDE SEQUENCE [LARGE SCALE GENOMIC DNA]</scope>
    <source>
        <strain evidence="4">cv. Chang Bougi</strain>
        <strain evidence="3">cv. SW 3</strain>
        <tissue evidence="2">Leaf</tissue>
    </source>
</reference>
<dbReference type="AlphaFoldDB" id="A0A5D3DRZ9"/>
<name>A0A5D3DRZ9_CUCMM</name>
<comment type="caution">
    <text evidence="2">The sequence shown here is derived from an EMBL/GenBank/DDBJ whole genome shotgun (WGS) entry which is preliminary data.</text>
</comment>
<dbReference type="Proteomes" id="UP000321947">
    <property type="component" value="Unassembled WGS sequence"/>
</dbReference>
<evidence type="ECO:0000313" key="1">
    <source>
        <dbReference type="EMBL" id="KAA0067062.1"/>
    </source>
</evidence>
<evidence type="ECO:0000313" key="3">
    <source>
        <dbReference type="Proteomes" id="UP000321393"/>
    </source>
</evidence>
<organism evidence="2 4">
    <name type="scientific">Cucumis melo var. makuwa</name>
    <name type="common">Oriental melon</name>
    <dbReference type="NCBI Taxonomy" id="1194695"/>
    <lineage>
        <taxon>Eukaryota</taxon>
        <taxon>Viridiplantae</taxon>
        <taxon>Streptophyta</taxon>
        <taxon>Embryophyta</taxon>
        <taxon>Tracheophyta</taxon>
        <taxon>Spermatophyta</taxon>
        <taxon>Magnoliopsida</taxon>
        <taxon>eudicotyledons</taxon>
        <taxon>Gunneridae</taxon>
        <taxon>Pentapetalae</taxon>
        <taxon>rosids</taxon>
        <taxon>fabids</taxon>
        <taxon>Cucurbitales</taxon>
        <taxon>Cucurbitaceae</taxon>
        <taxon>Benincaseae</taxon>
        <taxon>Cucumis</taxon>
    </lineage>
</organism>
<gene>
    <name evidence="2" type="ORF">E5676_scaffold14G00740</name>
    <name evidence="1" type="ORF">E6C27_scaffold38G001110</name>
</gene>
<evidence type="ECO:0000313" key="2">
    <source>
        <dbReference type="EMBL" id="TYK26298.1"/>
    </source>
</evidence>